<keyword evidence="1" id="KW-0238">DNA-binding</keyword>
<dbReference type="InterPro" id="IPR004155">
    <property type="entry name" value="PBS_lyase_HEAT"/>
</dbReference>
<dbReference type="Proteomes" id="UP000070258">
    <property type="component" value="Unassembled WGS sequence"/>
</dbReference>
<dbReference type="InterPro" id="IPR016024">
    <property type="entry name" value="ARM-type_fold"/>
</dbReference>
<dbReference type="SUPFAM" id="SSF48371">
    <property type="entry name" value="ARM repeat"/>
    <property type="match status" value="1"/>
</dbReference>
<comment type="caution">
    <text evidence="4">The sequence shown here is derived from an EMBL/GenBank/DDBJ whole genome shotgun (WGS) entry which is preliminary data.</text>
</comment>
<evidence type="ECO:0000313" key="4">
    <source>
        <dbReference type="EMBL" id="KXP14383.1"/>
    </source>
</evidence>
<dbReference type="SMART" id="SM00422">
    <property type="entry name" value="HTH_MERR"/>
    <property type="match status" value="1"/>
</dbReference>
<dbReference type="InterPro" id="IPR011989">
    <property type="entry name" value="ARM-like"/>
</dbReference>
<dbReference type="GO" id="GO:0003700">
    <property type="term" value="F:DNA-binding transcription factor activity"/>
    <property type="evidence" value="ECO:0007669"/>
    <property type="project" value="InterPro"/>
</dbReference>
<dbReference type="InterPro" id="IPR000551">
    <property type="entry name" value="MerR-type_HTH_dom"/>
</dbReference>
<dbReference type="InterPro" id="IPR009061">
    <property type="entry name" value="DNA-bd_dom_put_sf"/>
</dbReference>
<dbReference type="InterPro" id="IPR047057">
    <property type="entry name" value="MerR_fam"/>
</dbReference>
<protein>
    <submittedName>
        <fullName evidence="4">MerR family transcriptional regulator</fullName>
    </submittedName>
</protein>
<dbReference type="OrthoDB" id="9808480at2"/>
<evidence type="ECO:0000256" key="1">
    <source>
        <dbReference type="ARBA" id="ARBA00023125"/>
    </source>
</evidence>
<dbReference type="PANTHER" id="PTHR30204">
    <property type="entry name" value="REDOX-CYCLING DRUG-SENSING TRANSCRIPTIONAL ACTIVATOR SOXR"/>
    <property type="match status" value="1"/>
</dbReference>
<reference evidence="3 6" key="1">
    <citation type="submission" date="2016-02" db="EMBL/GenBank/DDBJ databases">
        <authorList>
            <person name="Teng J.L."/>
            <person name="Tang Y."/>
            <person name="Huang Y."/>
            <person name="Guo F."/>
            <person name="Wei W."/>
            <person name="Chen J.H."/>
            <person name="Wong S.Y."/>
            <person name="Lau S.K."/>
            <person name="Woo P.C."/>
        </authorList>
    </citation>
    <scope>NUCLEOTIDE SEQUENCE [LARGE SCALE GENOMIC DNA]</scope>
    <source>
        <strain evidence="3 6">JCM 13375</strain>
    </source>
</reference>
<gene>
    <name evidence="4" type="ORF">AXK60_00230</name>
    <name evidence="3" type="ORF">AXK61_07215</name>
</gene>
<dbReference type="Gene3D" id="1.25.10.10">
    <property type="entry name" value="Leucine-rich Repeat Variant"/>
    <property type="match status" value="2"/>
</dbReference>
<proteinExistence type="predicted"/>
<name>A0A138AVC8_9ACTN</name>
<dbReference type="Gene3D" id="1.10.1660.10">
    <property type="match status" value="1"/>
</dbReference>
<feature type="domain" description="HTH merR-type" evidence="2">
    <location>
        <begin position="1"/>
        <end position="69"/>
    </location>
</feature>
<evidence type="ECO:0000259" key="2">
    <source>
        <dbReference type="PROSITE" id="PS50937"/>
    </source>
</evidence>
<dbReference type="EMBL" id="LSRF01000001">
    <property type="protein sequence ID" value="KXP14383.1"/>
    <property type="molecule type" value="Genomic_DNA"/>
</dbReference>
<dbReference type="EMBL" id="LSRE01000044">
    <property type="protein sequence ID" value="KXO91332.1"/>
    <property type="molecule type" value="Genomic_DNA"/>
</dbReference>
<dbReference type="GO" id="GO:0003677">
    <property type="term" value="F:DNA binding"/>
    <property type="evidence" value="ECO:0007669"/>
    <property type="project" value="UniProtKB-KW"/>
</dbReference>
<dbReference type="SMART" id="SM00567">
    <property type="entry name" value="EZ_HEAT"/>
    <property type="match status" value="3"/>
</dbReference>
<accession>A0A138AVC8</accession>
<evidence type="ECO:0000313" key="6">
    <source>
        <dbReference type="Proteomes" id="UP000070409"/>
    </source>
</evidence>
<dbReference type="Pfam" id="PF13411">
    <property type="entry name" value="MerR_1"/>
    <property type="match status" value="1"/>
</dbReference>
<dbReference type="PROSITE" id="PS00552">
    <property type="entry name" value="HTH_MERR_1"/>
    <property type="match status" value="1"/>
</dbReference>
<dbReference type="PRINTS" id="PR00040">
    <property type="entry name" value="HTHMERR"/>
</dbReference>
<evidence type="ECO:0000313" key="5">
    <source>
        <dbReference type="Proteomes" id="UP000070258"/>
    </source>
</evidence>
<keyword evidence="6" id="KW-1185">Reference proteome</keyword>
<sequence length="333" mass="35436">MQIGDVARRSGVSARMLRHYDALGLVRPSARSSSGYRMYAEEDIRRIFHVESLRSLGLSLAEIGRALDDPSFAPDRLVADMIARSRERIRLETELLERLQHVAAAGAADWDRVLSVVALLTELDTGSPGARQRAALTADGRAPVDALAEALLREESTNVAGALRWALAQADDPDAAPLVDALASPDPTVRRRAAEALAEVPGQEDALRAALDHEDAAVRVIAAVALGTRGDRAAAPQLLSMVRDGEKDVDAAEALGAIAAAGSDDEPISAELAAIADGTEDYAVRQRAVQALAEIPSAGAEAALRRLTGDDDPRIAGTASFILQRRSDPRRRR</sequence>
<dbReference type="Pfam" id="PF13646">
    <property type="entry name" value="HEAT_2"/>
    <property type="match status" value="2"/>
</dbReference>
<dbReference type="SUPFAM" id="SSF46955">
    <property type="entry name" value="Putative DNA-binding domain"/>
    <property type="match status" value="1"/>
</dbReference>
<dbReference type="STRING" id="239498.AXK60_00230"/>
<dbReference type="RefSeq" id="WP_068568999.1">
    <property type="nucleotide sequence ID" value="NZ_LSRE01000044.1"/>
</dbReference>
<reference evidence="5" key="2">
    <citation type="submission" date="2016-02" db="EMBL/GenBank/DDBJ databases">
        <authorList>
            <person name="Wen L."/>
            <person name="He K."/>
            <person name="Yang H."/>
        </authorList>
    </citation>
    <scope>NUCLEOTIDE SEQUENCE [LARGE SCALE GENOMIC DNA]</scope>
    <source>
        <strain evidence="5">JCM 15929</strain>
    </source>
</reference>
<dbReference type="Proteomes" id="UP000070409">
    <property type="component" value="Unassembled WGS sequence"/>
</dbReference>
<dbReference type="PROSITE" id="PS50937">
    <property type="entry name" value="HTH_MERR_2"/>
    <property type="match status" value="1"/>
</dbReference>
<reference evidence="4" key="3">
    <citation type="submission" date="2016-02" db="EMBL/GenBank/DDBJ databases">
        <authorList>
            <person name="Teng J.L."/>
            <person name="Yang Y."/>
            <person name="Huang Y."/>
            <person name="Guo F."/>
            <person name="Wei W."/>
            <person name="Chen J.H."/>
            <person name="Wong S.Y."/>
            <person name="Lau S.K."/>
            <person name="Woo P.C."/>
        </authorList>
    </citation>
    <scope>NUCLEOTIDE SEQUENCE</scope>
    <source>
        <strain evidence="4">JCM 15929</strain>
    </source>
</reference>
<dbReference type="AlphaFoldDB" id="A0A138AVC8"/>
<dbReference type="PANTHER" id="PTHR30204:SF93">
    <property type="entry name" value="HTH MERR-TYPE DOMAIN-CONTAINING PROTEIN"/>
    <property type="match status" value="1"/>
</dbReference>
<evidence type="ECO:0000313" key="3">
    <source>
        <dbReference type="EMBL" id="KXO91332.1"/>
    </source>
</evidence>
<organism evidence="4 5">
    <name type="scientific">Tsukamurella pseudospumae</name>
    <dbReference type="NCBI Taxonomy" id="239498"/>
    <lineage>
        <taxon>Bacteria</taxon>
        <taxon>Bacillati</taxon>
        <taxon>Actinomycetota</taxon>
        <taxon>Actinomycetes</taxon>
        <taxon>Mycobacteriales</taxon>
        <taxon>Tsukamurellaceae</taxon>
        <taxon>Tsukamurella</taxon>
    </lineage>
</organism>